<evidence type="ECO:0000313" key="2">
    <source>
        <dbReference type="Proteomes" id="UP000006852"/>
    </source>
</evidence>
<reference evidence="1 2" key="1">
    <citation type="journal article" date="2011" name="Stand. Genomic Sci.">
        <title>Complete genome sequence of Treponema succinifaciens type strain (6091).</title>
        <authorList>
            <person name="Han C."/>
            <person name="Gronow S."/>
            <person name="Teshima H."/>
            <person name="Lapidus A."/>
            <person name="Nolan M."/>
            <person name="Lucas S."/>
            <person name="Hammon N."/>
            <person name="Deshpande S."/>
            <person name="Cheng J.F."/>
            <person name="Zeytun A."/>
            <person name="Tapia R."/>
            <person name="Goodwin L."/>
            <person name="Pitluck S."/>
            <person name="Liolios K."/>
            <person name="Pagani I."/>
            <person name="Ivanova N."/>
            <person name="Mavromatis K."/>
            <person name="Mikhailova N."/>
            <person name="Huntemann M."/>
            <person name="Pati A."/>
            <person name="Chen A."/>
            <person name="Palaniappan K."/>
            <person name="Land M."/>
            <person name="Hauser L."/>
            <person name="Brambilla E.M."/>
            <person name="Rohde M."/>
            <person name="Goker M."/>
            <person name="Woyke T."/>
            <person name="Bristow J."/>
            <person name="Eisen J.A."/>
            <person name="Markowitz V."/>
            <person name="Hugenholtz P."/>
            <person name="Kyrpides N.C."/>
            <person name="Klenk H.P."/>
            <person name="Detter J.C."/>
        </authorList>
    </citation>
    <scope>NUCLEOTIDE SEQUENCE [LARGE SCALE GENOMIC DNA]</scope>
    <source>
        <strain evidence="2">ATCC 33096 / DSM 2489 / 6091</strain>
    </source>
</reference>
<dbReference type="HOGENOM" id="CLU_1474562_0_0_12"/>
<organism evidence="1 2">
    <name type="scientific">Treponema succinifaciens (strain ATCC 33096 / DSM 2489 / 6091)</name>
    <dbReference type="NCBI Taxonomy" id="869209"/>
    <lineage>
        <taxon>Bacteria</taxon>
        <taxon>Pseudomonadati</taxon>
        <taxon>Spirochaetota</taxon>
        <taxon>Spirochaetia</taxon>
        <taxon>Spirochaetales</taxon>
        <taxon>Treponemataceae</taxon>
        <taxon>Treponema</taxon>
    </lineage>
</organism>
<sequence length="183" mass="21439">MKTKKTELFSIALFLLLFLNGICLYAEDEVRHNPWSLIIYRPENSWQINETRCYLKFEDAETGEDVTYTKSKANYSWVSEPNKGIPYERNYYLCGGMAMHLLLKKGSYKISFYTPKEKISAQGLSKELLKKDWNSNTFLYDTENPAKVIFVSPTANENGFYDGGWHIDHKAPKFFRFTKPERE</sequence>
<reference evidence="2" key="2">
    <citation type="submission" date="2011-04" db="EMBL/GenBank/DDBJ databases">
        <title>The complete genome of chromosome of Treponema succinifaciens DSM 2489.</title>
        <authorList>
            <person name="Lucas S."/>
            <person name="Copeland A."/>
            <person name="Lapidus A."/>
            <person name="Bruce D."/>
            <person name="Goodwin L."/>
            <person name="Pitluck S."/>
            <person name="Peters L."/>
            <person name="Kyrpides N."/>
            <person name="Mavromatis K."/>
            <person name="Ivanova N."/>
            <person name="Ovchinnikova G."/>
            <person name="Teshima H."/>
            <person name="Detter J.C."/>
            <person name="Tapia R."/>
            <person name="Han C."/>
            <person name="Land M."/>
            <person name="Hauser L."/>
            <person name="Markowitz V."/>
            <person name="Cheng J.-F."/>
            <person name="Hugenholtz P."/>
            <person name="Woyke T."/>
            <person name="Wu D."/>
            <person name="Gronow S."/>
            <person name="Wellnitz S."/>
            <person name="Brambilla E."/>
            <person name="Klenk H.-P."/>
            <person name="Eisen J.A."/>
        </authorList>
    </citation>
    <scope>NUCLEOTIDE SEQUENCE [LARGE SCALE GENOMIC DNA]</scope>
    <source>
        <strain evidence="2">ATCC 33096 / DSM 2489 / 6091</strain>
    </source>
</reference>
<dbReference type="RefSeq" id="WP_013701572.1">
    <property type="nucleotide sequence ID" value="NC_015385.1"/>
</dbReference>
<name>F2NSQ1_TRES6</name>
<proteinExistence type="predicted"/>
<dbReference type="eggNOG" id="ENOG5031CSR">
    <property type="taxonomic scope" value="Bacteria"/>
</dbReference>
<dbReference type="Proteomes" id="UP000006852">
    <property type="component" value="Chromosome"/>
</dbReference>
<gene>
    <name evidence="1" type="ordered locus">Tresu_1382</name>
</gene>
<dbReference type="AlphaFoldDB" id="F2NSQ1"/>
<dbReference type="OrthoDB" id="359782at2"/>
<dbReference type="GeneID" id="302998544"/>
<protein>
    <submittedName>
        <fullName evidence="1">Uncharacterized protein</fullName>
    </submittedName>
</protein>
<keyword evidence="2" id="KW-1185">Reference proteome</keyword>
<evidence type="ECO:0000313" key="1">
    <source>
        <dbReference type="EMBL" id="AEB14289.1"/>
    </source>
</evidence>
<dbReference type="EMBL" id="CP002631">
    <property type="protein sequence ID" value="AEB14289.1"/>
    <property type="molecule type" value="Genomic_DNA"/>
</dbReference>
<dbReference type="KEGG" id="tsu:Tresu_1382"/>
<accession>F2NSQ1</accession>